<proteinExistence type="predicted"/>
<organism evidence="1 2">
    <name type="scientific">Solanum tuberosum</name>
    <name type="common">Potato</name>
    <dbReference type="NCBI Taxonomy" id="4113"/>
    <lineage>
        <taxon>Eukaryota</taxon>
        <taxon>Viridiplantae</taxon>
        <taxon>Streptophyta</taxon>
        <taxon>Embryophyta</taxon>
        <taxon>Tracheophyta</taxon>
        <taxon>Spermatophyta</taxon>
        <taxon>Magnoliopsida</taxon>
        <taxon>eudicotyledons</taxon>
        <taxon>Gunneridae</taxon>
        <taxon>Pentapetalae</taxon>
        <taxon>asterids</taxon>
        <taxon>lamiids</taxon>
        <taxon>Solanales</taxon>
        <taxon>Solanaceae</taxon>
        <taxon>Solanoideae</taxon>
        <taxon>Solaneae</taxon>
        <taxon>Solanum</taxon>
    </lineage>
</organism>
<comment type="caution">
    <text evidence="1">The sequence shown here is derived from an EMBL/GenBank/DDBJ whole genome shotgun (WGS) entry which is preliminary data.</text>
</comment>
<dbReference type="EMBL" id="JAIVGD010000023">
    <property type="protein sequence ID" value="KAH0744098.1"/>
    <property type="molecule type" value="Genomic_DNA"/>
</dbReference>
<evidence type="ECO:0000313" key="1">
    <source>
        <dbReference type="EMBL" id="KAH0744098.1"/>
    </source>
</evidence>
<keyword evidence="2" id="KW-1185">Reference proteome</keyword>
<protein>
    <submittedName>
        <fullName evidence="1">Uncharacterized protein</fullName>
    </submittedName>
</protein>
<sequence>MTTEEAYDDTDLKWPNYFQIRNCREEQFNHLWETSGVKPMDGMILHLSNVKHLQNHSGRDTLCYPKL</sequence>
<evidence type="ECO:0000313" key="2">
    <source>
        <dbReference type="Proteomes" id="UP000826656"/>
    </source>
</evidence>
<dbReference type="Proteomes" id="UP000826656">
    <property type="component" value="Unassembled WGS sequence"/>
</dbReference>
<reference evidence="1 2" key="1">
    <citation type="journal article" date="2021" name="bioRxiv">
        <title>Chromosome-scale and haplotype-resolved genome assembly of a tetraploid potato cultivar.</title>
        <authorList>
            <person name="Sun H."/>
            <person name="Jiao W.-B."/>
            <person name="Krause K."/>
            <person name="Campoy J.A."/>
            <person name="Goel M."/>
            <person name="Folz-Donahue K."/>
            <person name="Kukat C."/>
            <person name="Huettel B."/>
            <person name="Schneeberger K."/>
        </authorList>
    </citation>
    <scope>NUCLEOTIDE SEQUENCE [LARGE SCALE GENOMIC DNA]</scope>
    <source>
        <strain evidence="1">SolTubOtavaFocal</strain>
        <tissue evidence="1">Leaves</tissue>
    </source>
</reference>
<accession>A0ABQ7UCA0</accession>
<name>A0ABQ7UCA0_SOLTU</name>
<gene>
    <name evidence="1" type="ORF">KY290_032091</name>
</gene>